<comment type="function">
    <text evidence="1 13">Transfers the gamma-phosphate of ATP to the 4'-position of a tetraacyldisaccharide 1-phosphate intermediate (termed DS-1-P) to form tetraacyldisaccharide 1,4'-bis-phosphate (lipid IVA).</text>
</comment>
<keyword evidence="5 13" id="KW-0444">Lipid biosynthesis</keyword>
<dbReference type="PANTHER" id="PTHR42724:SF1">
    <property type="entry name" value="TETRAACYLDISACCHARIDE 4'-KINASE, MITOCHONDRIAL-RELATED"/>
    <property type="match status" value="1"/>
</dbReference>
<dbReference type="RefSeq" id="WP_027885470.1">
    <property type="nucleotide sequence ID" value="NZ_BMWY01000009.1"/>
</dbReference>
<comment type="similarity">
    <text evidence="13">Belongs to the LpxK family.</text>
</comment>
<evidence type="ECO:0000256" key="6">
    <source>
        <dbReference type="ARBA" id="ARBA00022556"/>
    </source>
</evidence>
<dbReference type="Proteomes" id="UP000615593">
    <property type="component" value="Unassembled WGS sequence"/>
</dbReference>
<evidence type="ECO:0000256" key="3">
    <source>
        <dbReference type="ARBA" id="ARBA00012071"/>
    </source>
</evidence>
<keyword evidence="9 13" id="KW-0418">Kinase</keyword>
<evidence type="ECO:0000256" key="8">
    <source>
        <dbReference type="ARBA" id="ARBA00022741"/>
    </source>
</evidence>
<keyword evidence="7 13" id="KW-0808">Transferase</keyword>
<protein>
    <recommendedName>
        <fullName evidence="4 13">Tetraacyldisaccharide 4'-kinase</fullName>
        <ecNumber evidence="3 13">2.7.1.130</ecNumber>
    </recommendedName>
    <alternativeName>
        <fullName evidence="12 13">Lipid A 4'-kinase</fullName>
    </alternativeName>
</protein>
<gene>
    <name evidence="13 14" type="primary">lpxK</name>
    <name evidence="14" type="ORF">GCM10008088_26920</name>
</gene>
<keyword evidence="8 13" id="KW-0547">Nucleotide-binding</keyword>
<keyword evidence="10 13" id="KW-0067">ATP-binding</keyword>
<evidence type="ECO:0000313" key="14">
    <source>
        <dbReference type="EMBL" id="GGZ63995.1"/>
    </source>
</evidence>
<evidence type="ECO:0000256" key="12">
    <source>
        <dbReference type="ARBA" id="ARBA00029757"/>
    </source>
</evidence>
<evidence type="ECO:0000256" key="10">
    <source>
        <dbReference type="ARBA" id="ARBA00022840"/>
    </source>
</evidence>
<evidence type="ECO:0000256" key="1">
    <source>
        <dbReference type="ARBA" id="ARBA00002274"/>
    </source>
</evidence>
<proteinExistence type="inferred from homology"/>
<dbReference type="InterPro" id="IPR027417">
    <property type="entry name" value="P-loop_NTPase"/>
</dbReference>
<dbReference type="HAMAP" id="MF_00409">
    <property type="entry name" value="LpxK"/>
    <property type="match status" value="1"/>
</dbReference>
<keyword evidence="15" id="KW-1185">Reference proteome</keyword>
<comment type="catalytic activity">
    <reaction evidence="13">
        <text>a lipid A disaccharide + ATP = a lipid IVA + ADP + H(+)</text>
        <dbReference type="Rhea" id="RHEA:67840"/>
        <dbReference type="ChEBI" id="CHEBI:15378"/>
        <dbReference type="ChEBI" id="CHEBI:30616"/>
        <dbReference type="ChEBI" id="CHEBI:176343"/>
        <dbReference type="ChEBI" id="CHEBI:176425"/>
        <dbReference type="ChEBI" id="CHEBI:456216"/>
        <dbReference type="EC" id="2.7.1.130"/>
    </reaction>
</comment>
<evidence type="ECO:0000256" key="5">
    <source>
        <dbReference type="ARBA" id="ARBA00022516"/>
    </source>
</evidence>
<keyword evidence="11 13" id="KW-0443">Lipid metabolism</keyword>
<evidence type="ECO:0000256" key="4">
    <source>
        <dbReference type="ARBA" id="ARBA00016436"/>
    </source>
</evidence>
<dbReference type="Pfam" id="PF02606">
    <property type="entry name" value="LpxK"/>
    <property type="match status" value="1"/>
</dbReference>
<organism evidence="14 15">
    <name type="scientific">Mesonia mobilis</name>
    <dbReference type="NCBI Taxonomy" id="369791"/>
    <lineage>
        <taxon>Bacteria</taxon>
        <taxon>Pseudomonadati</taxon>
        <taxon>Bacteroidota</taxon>
        <taxon>Flavobacteriia</taxon>
        <taxon>Flavobacteriales</taxon>
        <taxon>Flavobacteriaceae</taxon>
        <taxon>Mesonia</taxon>
    </lineage>
</organism>
<reference evidence="15" key="1">
    <citation type="journal article" date="2019" name="Int. J. Syst. Evol. Microbiol.">
        <title>The Global Catalogue of Microorganisms (GCM) 10K type strain sequencing project: providing services to taxonomists for standard genome sequencing and annotation.</title>
        <authorList>
            <consortium name="The Broad Institute Genomics Platform"/>
            <consortium name="The Broad Institute Genome Sequencing Center for Infectious Disease"/>
            <person name="Wu L."/>
            <person name="Ma J."/>
        </authorList>
    </citation>
    <scope>NUCLEOTIDE SEQUENCE [LARGE SCALE GENOMIC DNA]</scope>
    <source>
        <strain evidence="15">KCTC 12708</strain>
    </source>
</reference>
<evidence type="ECO:0000256" key="11">
    <source>
        <dbReference type="ARBA" id="ARBA00023098"/>
    </source>
</evidence>
<evidence type="ECO:0000313" key="15">
    <source>
        <dbReference type="Proteomes" id="UP000615593"/>
    </source>
</evidence>
<comment type="caution">
    <text evidence="13">Lacks conserved residue(s) required for the propagation of feature annotation.</text>
</comment>
<evidence type="ECO:0000256" key="7">
    <source>
        <dbReference type="ARBA" id="ARBA00022679"/>
    </source>
</evidence>
<evidence type="ECO:0000256" key="2">
    <source>
        <dbReference type="ARBA" id="ARBA00004870"/>
    </source>
</evidence>
<dbReference type="GeneID" id="94370356"/>
<dbReference type="PANTHER" id="PTHR42724">
    <property type="entry name" value="TETRAACYLDISACCHARIDE 4'-KINASE"/>
    <property type="match status" value="1"/>
</dbReference>
<dbReference type="InterPro" id="IPR003758">
    <property type="entry name" value="LpxK"/>
</dbReference>
<dbReference type="NCBIfam" id="TIGR00682">
    <property type="entry name" value="lpxK"/>
    <property type="match status" value="1"/>
</dbReference>
<evidence type="ECO:0000256" key="13">
    <source>
        <dbReference type="HAMAP-Rule" id="MF_00409"/>
    </source>
</evidence>
<name>A0ABQ3C6P0_9FLAO</name>
<accession>A0ABQ3C6P0</accession>
<dbReference type="EMBL" id="BMWY01000009">
    <property type="protein sequence ID" value="GGZ63995.1"/>
    <property type="molecule type" value="Genomic_DNA"/>
</dbReference>
<comment type="pathway">
    <text evidence="2 13">Glycolipid biosynthesis; lipid IV(A) biosynthesis; lipid IV(A) from (3R)-3-hydroxytetradecanoyl-[acyl-carrier-protein] and UDP-N-acetyl-alpha-D-glucosamine: step 6/6.</text>
</comment>
<dbReference type="SUPFAM" id="SSF52540">
    <property type="entry name" value="P-loop containing nucleoside triphosphate hydrolases"/>
    <property type="match status" value="1"/>
</dbReference>
<keyword evidence="6 13" id="KW-0441">Lipid A biosynthesis</keyword>
<sequence>MKILRKLLFPFSILYGLIVLLRNKLYDWQLKKSVSFQIPVICVGNLSVGGTGKSPMIEYLLRLLKDEKQLATLSRGYKRESKGFYLLNGLENGSYVGDEPLQFKTKFPEVQVAVDEQRVRGIENLLKLQQKPEVVLLDDAYQHRKVKPSHSILLTTYDNLYAKDLILPAGNLREPKSGAKRADLIVVTKCKPTISAEEMLKIKQQLKPLPSQKVFFSAIKYSEVIYNLQQHSKPLQDFKNFTLVTGIAKPQPFVEHLKQLGLEFKHLDFPDHYNFKNDDLQKINKAELILTTEKDFMRLKNQLPAEKLFYLPIEVKILNEVEIFEKTIKRWI</sequence>
<dbReference type="EC" id="2.7.1.130" evidence="3 13"/>
<evidence type="ECO:0000256" key="9">
    <source>
        <dbReference type="ARBA" id="ARBA00022777"/>
    </source>
</evidence>
<comment type="caution">
    <text evidence="14">The sequence shown here is derived from an EMBL/GenBank/DDBJ whole genome shotgun (WGS) entry which is preliminary data.</text>
</comment>